<dbReference type="EMBL" id="QUNO01000032">
    <property type="protein sequence ID" value="REH26487.1"/>
    <property type="molecule type" value="Genomic_DNA"/>
</dbReference>
<accession>A0A3E0GV66</accession>
<keyword evidence="4" id="KW-1185">Reference proteome</keyword>
<evidence type="ECO:0000313" key="4">
    <source>
        <dbReference type="Proteomes" id="UP000256269"/>
    </source>
</evidence>
<evidence type="ECO:0000256" key="2">
    <source>
        <dbReference type="SAM" id="SignalP"/>
    </source>
</evidence>
<feature type="region of interest" description="Disordered" evidence="1">
    <location>
        <begin position="23"/>
        <end position="81"/>
    </location>
</feature>
<dbReference type="Proteomes" id="UP000256269">
    <property type="component" value="Unassembled WGS sequence"/>
</dbReference>
<organism evidence="3 4">
    <name type="scientific">Kutzneria buriramensis</name>
    <dbReference type="NCBI Taxonomy" id="1045776"/>
    <lineage>
        <taxon>Bacteria</taxon>
        <taxon>Bacillati</taxon>
        <taxon>Actinomycetota</taxon>
        <taxon>Actinomycetes</taxon>
        <taxon>Pseudonocardiales</taxon>
        <taxon>Pseudonocardiaceae</taxon>
        <taxon>Kutzneria</taxon>
    </lineage>
</organism>
<gene>
    <name evidence="3" type="ORF">BCF44_13258</name>
</gene>
<sequence length="334" mass="34196">MRHALTVAVVGATAILLTACTGSTPVADPVSTTPSSTTTSSTTAASSTTTATSSTTTTTTSSKPAGSSTAPPAGRSGGGRCAAYPNPSCTGVPPGITLKTLASNVPDGDGYRVTDNGTVLDGVHIAGNLLITAYNVTIRNSQIDGWVDDQYGNSYYSFTILDSTVGRPTGCDSLPGVGQGTFTARGVLVQNHSHGFQAGGSDVSIHDSYAKICSNPGDHSDGIQSYGAGNNIVLDHNTLDERGVKDITAPVFLTDQQNNVTVTNNLLAGGTYSIQVKNFGGTAVVTGNRMVDKSWEYAPVESTCAQIQWSDNSVVTIDADYAITSTVGPLPCAT</sequence>
<feature type="compositionally biased region" description="Low complexity" evidence="1">
    <location>
        <begin position="23"/>
        <end position="73"/>
    </location>
</feature>
<proteinExistence type="predicted"/>
<dbReference type="AlphaFoldDB" id="A0A3E0GV66"/>
<reference evidence="3 4" key="1">
    <citation type="submission" date="2018-08" db="EMBL/GenBank/DDBJ databases">
        <title>Genomic Encyclopedia of Archaeal and Bacterial Type Strains, Phase II (KMG-II): from individual species to whole genera.</title>
        <authorList>
            <person name="Goeker M."/>
        </authorList>
    </citation>
    <scope>NUCLEOTIDE SEQUENCE [LARGE SCALE GENOMIC DNA]</scope>
    <source>
        <strain evidence="3 4">DSM 45791</strain>
    </source>
</reference>
<dbReference type="SUPFAM" id="SSF51126">
    <property type="entry name" value="Pectin lyase-like"/>
    <property type="match status" value="1"/>
</dbReference>
<dbReference type="RefSeq" id="WP_147329009.1">
    <property type="nucleotide sequence ID" value="NZ_CP144375.1"/>
</dbReference>
<evidence type="ECO:0000256" key="1">
    <source>
        <dbReference type="SAM" id="MobiDB-lite"/>
    </source>
</evidence>
<dbReference type="InterPro" id="IPR011050">
    <property type="entry name" value="Pectin_lyase_fold/virulence"/>
</dbReference>
<comment type="caution">
    <text evidence="3">The sequence shown here is derived from an EMBL/GenBank/DDBJ whole genome shotgun (WGS) entry which is preliminary data.</text>
</comment>
<keyword evidence="2" id="KW-0732">Signal</keyword>
<feature type="signal peptide" evidence="2">
    <location>
        <begin position="1"/>
        <end position="19"/>
    </location>
</feature>
<dbReference type="PROSITE" id="PS51257">
    <property type="entry name" value="PROKAR_LIPOPROTEIN"/>
    <property type="match status" value="1"/>
</dbReference>
<name>A0A3E0GV66_9PSEU</name>
<feature type="chain" id="PRO_5038710160" evidence="2">
    <location>
        <begin position="20"/>
        <end position="334"/>
    </location>
</feature>
<protein>
    <submittedName>
        <fullName evidence="3">Right handed beta helix region</fullName>
    </submittedName>
</protein>
<dbReference type="OrthoDB" id="505641at2"/>
<evidence type="ECO:0000313" key="3">
    <source>
        <dbReference type="EMBL" id="REH26487.1"/>
    </source>
</evidence>